<organism evidence="1 2">
    <name type="scientific">Nesidiocoris tenuis</name>
    <dbReference type="NCBI Taxonomy" id="355587"/>
    <lineage>
        <taxon>Eukaryota</taxon>
        <taxon>Metazoa</taxon>
        <taxon>Ecdysozoa</taxon>
        <taxon>Arthropoda</taxon>
        <taxon>Hexapoda</taxon>
        <taxon>Insecta</taxon>
        <taxon>Pterygota</taxon>
        <taxon>Neoptera</taxon>
        <taxon>Paraneoptera</taxon>
        <taxon>Hemiptera</taxon>
        <taxon>Heteroptera</taxon>
        <taxon>Panheteroptera</taxon>
        <taxon>Cimicomorpha</taxon>
        <taxon>Miridae</taxon>
        <taxon>Dicyphina</taxon>
        <taxon>Nesidiocoris</taxon>
    </lineage>
</organism>
<evidence type="ECO:0000313" key="2">
    <source>
        <dbReference type="Proteomes" id="UP001307889"/>
    </source>
</evidence>
<reference evidence="1 2" key="1">
    <citation type="submission" date="2023-09" db="EMBL/GenBank/DDBJ databases">
        <title>Nesidiocoris tenuis whole genome shotgun sequence.</title>
        <authorList>
            <person name="Shibata T."/>
            <person name="Shimoda M."/>
            <person name="Kobayashi T."/>
            <person name="Uehara T."/>
        </authorList>
    </citation>
    <scope>NUCLEOTIDE SEQUENCE [LARGE SCALE GENOMIC DNA]</scope>
    <source>
        <strain evidence="1 2">Japan</strain>
    </source>
</reference>
<dbReference type="Proteomes" id="UP001307889">
    <property type="component" value="Chromosome 1"/>
</dbReference>
<evidence type="ECO:0000313" key="1">
    <source>
        <dbReference type="EMBL" id="BES87519.1"/>
    </source>
</evidence>
<dbReference type="EMBL" id="AP028909">
    <property type="protein sequence ID" value="BES87519.1"/>
    <property type="molecule type" value="Genomic_DNA"/>
</dbReference>
<sequence>MTATLAICLFSRFQPVVTSSSSFLDHPYLPSPLSFLILTWEEKSREEQGADFREVRISVGLFFRFELILKEKKEEKRTSFRHFQQILSAFQLPSGLTSPLPDKNEVMELDLRFCRSIKLFL</sequence>
<protein>
    <submittedName>
        <fullName evidence="1">Uncharacterized protein</fullName>
    </submittedName>
</protein>
<proteinExistence type="predicted"/>
<keyword evidence="2" id="KW-1185">Reference proteome</keyword>
<name>A0ABN7A5V5_9HEMI</name>
<gene>
    <name evidence="1" type="ORF">NTJ_00325</name>
</gene>
<accession>A0ABN7A5V5</accession>